<dbReference type="Proteomes" id="UP000271889">
    <property type="component" value="Unassembled WGS sequence"/>
</dbReference>
<dbReference type="EMBL" id="UYRV01025218">
    <property type="protein sequence ID" value="VDK77073.1"/>
    <property type="molecule type" value="Genomic_DNA"/>
</dbReference>
<evidence type="ECO:0000256" key="1">
    <source>
        <dbReference type="SAM" id="MobiDB-lite"/>
    </source>
</evidence>
<gene>
    <name evidence="2" type="ORF">CGOC_LOCUS7311</name>
</gene>
<protein>
    <submittedName>
        <fullName evidence="2">Uncharacterized protein</fullName>
    </submittedName>
</protein>
<name>A0A3P6T389_CYLGO</name>
<dbReference type="AlphaFoldDB" id="A0A3P6T389"/>
<proteinExistence type="predicted"/>
<evidence type="ECO:0000313" key="3">
    <source>
        <dbReference type="Proteomes" id="UP000271889"/>
    </source>
</evidence>
<accession>A0A3P6T389</accession>
<keyword evidence="3" id="KW-1185">Reference proteome</keyword>
<reference evidence="2 3" key="1">
    <citation type="submission" date="2018-11" db="EMBL/GenBank/DDBJ databases">
        <authorList>
            <consortium name="Pathogen Informatics"/>
        </authorList>
    </citation>
    <scope>NUCLEOTIDE SEQUENCE [LARGE SCALE GENOMIC DNA]</scope>
</reference>
<organism evidence="2 3">
    <name type="scientific">Cylicostephanus goldi</name>
    <name type="common">Nematode worm</name>
    <dbReference type="NCBI Taxonomy" id="71465"/>
    <lineage>
        <taxon>Eukaryota</taxon>
        <taxon>Metazoa</taxon>
        <taxon>Ecdysozoa</taxon>
        <taxon>Nematoda</taxon>
        <taxon>Chromadorea</taxon>
        <taxon>Rhabditida</taxon>
        <taxon>Rhabditina</taxon>
        <taxon>Rhabditomorpha</taxon>
        <taxon>Strongyloidea</taxon>
        <taxon>Strongylidae</taxon>
        <taxon>Cylicostephanus</taxon>
    </lineage>
</organism>
<feature type="compositionally biased region" description="Acidic residues" evidence="1">
    <location>
        <begin position="1"/>
        <end position="10"/>
    </location>
</feature>
<evidence type="ECO:0000313" key="2">
    <source>
        <dbReference type="EMBL" id="VDK77073.1"/>
    </source>
</evidence>
<sequence>MPEWMDDGEDQEKTESSDDTTSATGSFDEHGRFQKKVGLSVLLTAFMYMLLGKLSP</sequence>
<feature type="region of interest" description="Disordered" evidence="1">
    <location>
        <begin position="1"/>
        <end position="29"/>
    </location>
</feature>